<organism evidence="6 7">
    <name type="scientific">Ancylobacter rudongensis</name>
    <dbReference type="NCBI Taxonomy" id="177413"/>
    <lineage>
        <taxon>Bacteria</taxon>
        <taxon>Pseudomonadati</taxon>
        <taxon>Pseudomonadota</taxon>
        <taxon>Alphaproteobacteria</taxon>
        <taxon>Hyphomicrobiales</taxon>
        <taxon>Xanthobacteraceae</taxon>
        <taxon>Ancylobacter</taxon>
    </lineage>
</organism>
<evidence type="ECO:0000256" key="2">
    <source>
        <dbReference type="ARBA" id="ARBA00023002"/>
    </source>
</evidence>
<dbReference type="AlphaFoldDB" id="A0A1G4RZU9"/>
<comment type="similarity">
    <text evidence="1 4">Belongs to the aldehyde dehydrogenase family.</text>
</comment>
<dbReference type="PROSITE" id="PS00687">
    <property type="entry name" value="ALDEHYDE_DEHYDR_GLU"/>
    <property type="match status" value="1"/>
</dbReference>
<reference evidence="7" key="1">
    <citation type="submission" date="2016-10" db="EMBL/GenBank/DDBJ databases">
        <authorList>
            <person name="Varghese N."/>
            <person name="Submissions S."/>
        </authorList>
    </citation>
    <scope>NUCLEOTIDE SEQUENCE [LARGE SCALE GENOMIC DNA]</scope>
    <source>
        <strain evidence="7">CGMCC 1.1761</strain>
    </source>
</reference>
<dbReference type="InterPro" id="IPR016163">
    <property type="entry name" value="Ald_DH_C"/>
</dbReference>
<dbReference type="InterPro" id="IPR016161">
    <property type="entry name" value="Ald_DH/histidinol_DH"/>
</dbReference>
<proteinExistence type="inferred from homology"/>
<dbReference type="InterPro" id="IPR029510">
    <property type="entry name" value="Ald_DH_CS_GLU"/>
</dbReference>
<dbReference type="PANTHER" id="PTHR11699">
    <property type="entry name" value="ALDEHYDE DEHYDROGENASE-RELATED"/>
    <property type="match status" value="1"/>
</dbReference>
<dbReference type="InterPro" id="IPR016160">
    <property type="entry name" value="Ald_DH_CS_CYS"/>
</dbReference>
<keyword evidence="2 4" id="KW-0560">Oxidoreductase</keyword>
<dbReference type="PROSITE" id="PS00070">
    <property type="entry name" value="ALDEHYDE_DEHYDR_CYS"/>
    <property type="match status" value="1"/>
</dbReference>
<dbReference type="SUPFAM" id="SSF53720">
    <property type="entry name" value="ALDH-like"/>
    <property type="match status" value="1"/>
</dbReference>
<evidence type="ECO:0000256" key="3">
    <source>
        <dbReference type="PROSITE-ProRule" id="PRU10007"/>
    </source>
</evidence>
<dbReference type="InterPro" id="IPR016162">
    <property type="entry name" value="Ald_DH_N"/>
</dbReference>
<accession>A0A1G4RZU9</accession>
<sequence length="461" mass="49940">MSDIVCISPIDGSELARRPAATEAAIARAVASARAAQRDWRRVPIAERTAHVLRFLDAMLAMNQEIVPELAQQMGRPVRYGGEFGGFEERVRYVAEMAEEALAPLIPHDARPGFTRYIRRDPLGLVLVVAPWNYPYLTAVNTIAPALIAGNAVLLKHAAQTILVGERFQMAMDRAGLLPALFANLVLTHEQTSRLIGSGAVDFVNFTGSVEGGLAIERAAAGTFTPLGLELGGKDPAYVRADADLDFAVANLVDGAFYNSGQCCCGIERIYVHESLYDRFVAGFVDLTSQYVLGNPLDEATTLGPMAQKRFADLIRGQIREAVDRGATAHIDPVAFPADREGTPYLAPQVLTGVDHTMSVMREESFGPVVGIMKVKGDEEALALMNDSVYGLTASVWTTDLEAAERLGGEIETGTVFMNRCDYLDPGLAWTGVKETGRGASLSRIGFEMLTRPKSFHLRHG</sequence>
<dbReference type="GO" id="GO:0016620">
    <property type="term" value="F:oxidoreductase activity, acting on the aldehyde or oxo group of donors, NAD or NADP as acceptor"/>
    <property type="evidence" value="ECO:0007669"/>
    <property type="project" value="InterPro"/>
</dbReference>
<dbReference type="Proteomes" id="UP000198889">
    <property type="component" value="Unassembled WGS sequence"/>
</dbReference>
<dbReference type="Gene3D" id="3.40.605.10">
    <property type="entry name" value="Aldehyde Dehydrogenase, Chain A, domain 1"/>
    <property type="match status" value="1"/>
</dbReference>
<dbReference type="InterPro" id="IPR015590">
    <property type="entry name" value="Aldehyde_DH_dom"/>
</dbReference>
<evidence type="ECO:0000313" key="7">
    <source>
        <dbReference type="Proteomes" id="UP000198889"/>
    </source>
</evidence>
<gene>
    <name evidence="6" type="ORF">SAMN05660859_2053</name>
</gene>
<dbReference type="STRING" id="177413.SAMN05660859_2053"/>
<dbReference type="Gene3D" id="3.40.309.10">
    <property type="entry name" value="Aldehyde Dehydrogenase, Chain A, domain 2"/>
    <property type="match status" value="1"/>
</dbReference>
<feature type="active site" evidence="3">
    <location>
        <position position="230"/>
    </location>
</feature>
<evidence type="ECO:0000256" key="1">
    <source>
        <dbReference type="ARBA" id="ARBA00009986"/>
    </source>
</evidence>
<evidence type="ECO:0000259" key="5">
    <source>
        <dbReference type="Pfam" id="PF00171"/>
    </source>
</evidence>
<dbReference type="Pfam" id="PF00171">
    <property type="entry name" value="Aldedh"/>
    <property type="match status" value="1"/>
</dbReference>
<dbReference type="CDD" id="cd07102">
    <property type="entry name" value="ALDH_EDX86601"/>
    <property type="match status" value="1"/>
</dbReference>
<name>A0A1G4RZU9_9HYPH</name>
<dbReference type="RefSeq" id="WP_091438666.1">
    <property type="nucleotide sequence ID" value="NZ_FMTP01000002.1"/>
</dbReference>
<keyword evidence="7" id="KW-1185">Reference proteome</keyword>
<dbReference type="EMBL" id="FMTP01000002">
    <property type="protein sequence ID" value="SCW62237.1"/>
    <property type="molecule type" value="Genomic_DNA"/>
</dbReference>
<protein>
    <submittedName>
        <fullName evidence="6">Acyl-CoA reductase</fullName>
    </submittedName>
</protein>
<dbReference type="FunFam" id="3.40.309.10:FF:000009">
    <property type="entry name" value="Aldehyde dehydrogenase A"/>
    <property type="match status" value="1"/>
</dbReference>
<feature type="domain" description="Aldehyde dehydrogenase" evidence="5">
    <location>
        <begin position="4"/>
        <end position="455"/>
    </location>
</feature>
<evidence type="ECO:0000256" key="4">
    <source>
        <dbReference type="RuleBase" id="RU003345"/>
    </source>
</evidence>
<evidence type="ECO:0000313" key="6">
    <source>
        <dbReference type="EMBL" id="SCW62237.1"/>
    </source>
</evidence>